<dbReference type="InParanoid" id="A0A423PPP1"/>
<feature type="domain" description="PKD" evidence="2">
    <location>
        <begin position="510"/>
        <end position="599"/>
    </location>
</feature>
<dbReference type="Pfam" id="PF22352">
    <property type="entry name" value="K319L-like_PKD"/>
    <property type="match status" value="5"/>
</dbReference>
<protein>
    <recommendedName>
        <fullName evidence="2">PKD domain-containing protein</fullName>
    </recommendedName>
</protein>
<evidence type="ECO:0000256" key="1">
    <source>
        <dbReference type="SAM" id="MobiDB-lite"/>
    </source>
</evidence>
<dbReference type="PANTHER" id="PTHR46182:SF2">
    <property type="entry name" value="FI19480P1"/>
    <property type="match status" value="1"/>
</dbReference>
<dbReference type="CDD" id="cd00146">
    <property type="entry name" value="PKD"/>
    <property type="match status" value="3"/>
</dbReference>
<dbReference type="InterPro" id="IPR029865">
    <property type="entry name" value="KIAA0319-like"/>
</dbReference>
<dbReference type="GO" id="GO:0016020">
    <property type="term" value="C:membrane"/>
    <property type="evidence" value="ECO:0007669"/>
    <property type="project" value="TreeGrafter"/>
</dbReference>
<sequence>MAGLLVTGCGDDDNDGDDAASVPDTTAPSAPADNTPPVAVAGTAQNVKTGATVTLDGSASRDADDDMLDYAWTLTTPADSQATLSDTEAAKPTFTADQAGRYEARLVVDDGAAESEADSVIVTAATANSAPVANAGDDINATAGQSVTLDGSASSDADADTLTYAWTLTTRPDASTATLAGADTVQPMFTPDVAGTYTAALTVNDANLDSEADSVTVTVAAANSAPVADAGADRDVVAGEPVALDGSDSRDADGDPLSYAWSFVSRPDGADASLSATDTVAPEFTPDVAGDYVVQLVTSDGEADSAPDTVAITAAQANARPTAAAGDDEQVTVGDAVSLDASNSDDADGDMLTYDWVFTSMPDDSQVDLVGGNSVSPNFTPDAAGDYVLRLVVNDGQADSAAETVTVTAAEANVAPVADAGADDSVKTGVMVTLDGSTSSDANDDMLSYDWHVVSMPPASETALVNAAMAQAAFTPDVDGVYVFELVVNDGELDSQADRVQITAATPNSAPTADAGNDRQVVTGERVNLDGTASQDADNDALSYEWSFQSRPAAAAGSLTDADTANPSFTPDAGGDYVVRLTVSDGQGEDATDTVRVTAVTPDIQLAEDDVFDGFESRNLPYQVSGASATRTTAAFCELGVYRLTATNGDFTIRNLEAVKTSSTSAAGGTPSFGGLRDGQTIRAGQSVTFSLDITPTRGRQIGVRYAFEIAETGDTFVANYQAACN</sequence>
<keyword evidence="4" id="KW-1185">Reference proteome</keyword>
<gene>
    <name evidence="3" type="ORF">SAJA_09115</name>
</gene>
<dbReference type="InterPro" id="IPR035986">
    <property type="entry name" value="PKD_dom_sf"/>
</dbReference>
<dbReference type="PANTHER" id="PTHR46182">
    <property type="entry name" value="FI19480P1"/>
    <property type="match status" value="1"/>
</dbReference>
<dbReference type="Gene3D" id="2.60.40.10">
    <property type="entry name" value="Immunoglobulins"/>
    <property type="match status" value="6"/>
</dbReference>
<dbReference type="GO" id="GO:0031410">
    <property type="term" value="C:cytoplasmic vesicle"/>
    <property type="evidence" value="ECO:0007669"/>
    <property type="project" value="TreeGrafter"/>
</dbReference>
<dbReference type="InterPro" id="IPR013783">
    <property type="entry name" value="Ig-like_fold"/>
</dbReference>
<accession>A0A423PPP1</accession>
<dbReference type="PROSITE" id="PS50093">
    <property type="entry name" value="PKD"/>
    <property type="match status" value="1"/>
</dbReference>
<name>A0A423PPP1_9GAMM</name>
<feature type="region of interest" description="Disordered" evidence="1">
    <location>
        <begin position="1"/>
        <end position="45"/>
    </location>
</feature>
<evidence type="ECO:0000259" key="2">
    <source>
        <dbReference type="PROSITE" id="PS50093"/>
    </source>
</evidence>
<evidence type="ECO:0000313" key="4">
    <source>
        <dbReference type="Proteomes" id="UP000285310"/>
    </source>
</evidence>
<dbReference type="EMBL" id="AYKG01000025">
    <property type="protein sequence ID" value="ROO27569.1"/>
    <property type="molecule type" value="Genomic_DNA"/>
</dbReference>
<dbReference type="SMART" id="SM00089">
    <property type="entry name" value="PKD"/>
    <property type="match status" value="5"/>
</dbReference>
<organism evidence="3 4">
    <name type="scientific">Salinisphaera japonica YTM-1</name>
    <dbReference type="NCBI Taxonomy" id="1209778"/>
    <lineage>
        <taxon>Bacteria</taxon>
        <taxon>Pseudomonadati</taxon>
        <taxon>Pseudomonadota</taxon>
        <taxon>Gammaproteobacteria</taxon>
        <taxon>Salinisphaerales</taxon>
        <taxon>Salinisphaeraceae</taxon>
        <taxon>Salinisphaera</taxon>
    </lineage>
</organism>
<dbReference type="Proteomes" id="UP000285310">
    <property type="component" value="Unassembled WGS sequence"/>
</dbReference>
<dbReference type="InterPro" id="IPR022409">
    <property type="entry name" value="PKD/Chitinase_dom"/>
</dbReference>
<dbReference type="InterPro" id="IPR000601">
    <property type="entry name" value="PKD_dom"/>
</dbReference>
<reference evidence="3 4" key="1">
    <citation type="submission" date="2013-10" db="EMBL/GenBank/DDBJ databases">
        <title>Salinisphaera japonica YTM-1 Genome Sequencing.</title>
        <authorList>
            <person name="Lai Q."/>
            <person name="Li C."/>
            <person name="Shao Z."/>
        </authorList>
    </citation>
    <scope>NUCLEOTIDE SEQUENCE [LARGE SCALE GENOMIC DNA]</scope>
    <source>
        <strain evidence="3 4">YTM-1</strain>
    </source>
</reference>
<comment type="caution">
    <text evidence="3">The sequence shown here is derived from an EMBL/GenBank/DDBJ whole genome shotgun (WGS) entry which is preliminary data.</text>
</comment>
<proteinExistence type="predicted"/>
<evidence type="ECO:0000313" key="3">
    <source>
        <dbReference type="EMBL" id="ROO27569.1"/>
    </source>
</evidence>
<dbReference type="AlphaFoldDB" id="A0A423PPP1"/>
<dbReference type="Pfam" id="PF18911">
    <property type="entry name" value="PKD_4"/>
    <property type="match status" value="1"/>
</dbReference>
<dbReference type="SUPFAM" id="SSF49299">
    <property type="entry name" value="PKD domain"/>
    <property type="match status" value="5"/>
</dbReference>